<dbReference type="InterPro" id="IPR011761">
    <property type="entry name" value="ATP-grasp"/>
</dbReference>
<dbReference type="InterPro" id="IPR040570">
    <property type="entry name" value="LAL_C2"/>
</dbReference>
<dbReference type="EMBL" id="JBHSIU010000014">
    <property type="protein sequence ID" value="MFC4999102.1"/>
    <property type="molecule type" value="Genomic_DNA"/>
</dbReference>
<dbReference type="RefSeq" id="WP_380115432.1">
    <property type="nucleotide sequence ID" value="NZ_JBHSIU010000014.1"/>
</dbReference>
<evidence type="ECO:0000256" key="1">
    <source>
        <dbReference type="ARBA" id="ARBA00022598"/>
    </source>
</evidence>
<evidence type="ECO:0000313" key="6">
    <source>
        <dbReference type="EMBL" id="MFC4999102.1"/>
    </source>
</evidence>
<gene>
    <name evidence="6" type="ORF">ACFPIJ_14795</name>
</gene>
<name>A0ABV9VW13_9ACTN</name>
<dbReference type="Pfam" id="PF18603">
    <property type="entry name" value="LAL_C2"/>
    <property type="match status" value="1"/>
</dbReference>
<dbReference type="PANTHER" id="PTHR43585:SF2">
    <property type="entry name" value="ATP-GRASP ENZYME FSQD"/>
    <property type="match status" value="1"/>
</dbReference>
<keyword evidence="7" id="KW-1185">Reference proteome</keyword>
<evidence type="ECO:0000256" key="3">
    <source>
        <dbReference type="ARBA" id="ARBA00022840"/>
    </source>
</evidence>
<organism evidence="6 7">
    <name type="scientific">Dactylosporangium cerinum</name>
    <dbReference type="NCBI Taxonomy" id="1434730"/>
    <lineage>
        <taxon>Bacteria</taxon>
        <taxon>Bacillati</taxon>
        <taxon>Actinomycetota</taxon>
        <taxon>Actinomycetes</taxon>
        <taxon>Micromonosporales</taxon>
        <taxon>Micromonosporaceae</taxon>
        <taxon>Dactylosporangium</taxon>
    </lineage>
</organism>
<dbReference type="InterPro" id="IPR052032">
    <property type="entry name" value="ATP-dep_AA_Ligase"/>
</dbReference>
<dbReference type="Pfam" id="PF18130">
    <property type="entry name" value="ATPgrasp_N"/>
    <property type="match status" value="1"/>
</dbReference>
<evidence type="ECO:0000256" key="2">
    <source>
        <dbReference type="ARBA" id="ARBA00022741"/>
    </source>
</evidence>
<protein>
    <submittedName>
        <fullName evidence="6">ATP-grasp domain-containing protein</fullName>
    </submittedName>
</protein>
<accession>A0ABV9VW13</accession>
<keyword evidence="1" id="KW-0436">Ligase</keyword>
<keyword evidence="3 4" id="KW-0067">ATP-binding</keyword>
<dbReference type="Gene3D" id="3.30.470.20">
    <property type="entry name" value="ATP-grasp fold, B domain"/>
    <property type="match status" value="1"/>
</dbReference>
<feature type="domain" description="ATP-grasp" evidence="5">
    <location>
        <begin position="111"/>
        <end position="318"/>
    </location>
</feature>
<dbReference type="Proteomes" id="UP001595912">
    <property type="component" value="Unassembled WGS sequence"/>
</dbReference>
<evidence type="ECO:0000256" key="4">
    <source>
        <dbReference type="PROSITE-ProRule" id="PRU00409"/>
    </source>
</evidence>
<keyword evidence="2 4" id="KW-0547">Nucleotide-binding</keyword>
<dbReference type="Gene3D" id="3.40.50.20">
    <property type="match status" value="1"/>
</dbReference>
<dbReference type="InterPro" id="IPR041472">
    <property type="entry name" value="BL00235/CARNS1_N"/>
</dbReference>
<proteinExistence type="predicted"/>
<dbReference type="Pfam" id="PF13535">
    <property type="entry name" value="ATP-grasp_4"/>
    <property type="match status" value="1"/>
</dbReference>
<dbReference type="SUPFAM" id="SSF56059">
    <property type="entry name" value="Glutathione synthetase ATP-binding domain-like"/>
    <property type="match status" value="1"/>
</dbReference>
<evidence type="ECO:0000313" key="7">
    <source>
        <dbReference type="Proteomes" id="UP001595912"/>
    </source>
</evidence>
<reference evidence="7" key="1">
    <citation type="journal article" date="2019" name="Int. J. Syst. Evol. Microbiol.">
        <title>The Global Catalogue of Microorganisms (GCM) 10K type strain sequencing project: providing services to taxonomists for standard genome sequencing and annotation.</title>
        <authorList>
            <consortium name="The Broad Institute Genomics Platform"/>
            <consortium name="The Broad Institute Genome Sequencing Center for Infectious Disease"/>
            <person name="Wu L."/>
            <person name="Ma J."/>
        </authorList>
    </citation>
    <scope>NUCLEOTIDE SEQUENCE [LARGE SCALE GENOMIC DNA]</scope>
    <source>
        <strain evidence="7">CGMCC 4.7152</strain>
    </source>
</reference>
<evidence type="ECO:0000259" key="5">
    <source>
        <dbReference type="PROSITE" id="PS50975"/>
    </source>
</evidence>
<comment type="caution">
    <text evidence="6">The sequence shown here is derived from an EMBL/GenBank/DDBJ whole genome shotgun (WGS) entry which is preliminary data.</text>
</comment>
<dbReference type="PANTHER" id="PTHR43585">
    <property type="entry name" value="FUMIPYRROLE BIOSYNTHESIS PROTEIN C"/>
    <property type="match status" value="1"/>
</dbReference>
<sequence>MKLLGLEASQNAYYYLSRYQQIAALGVELYVLNGVGSDDFWPAERYRRAGSTHIDDLIADAKAWHAEEHFDGVFTFSESAVVAVAAVATALGLPGIGVDAAVASRNKLIMRQAHERGDVAHPSFAFVTDLDAALAAATEFGYPVILKPTLGAASNFVFRVDDEEQLRERYRQAEDGIQRMSWYEMEAGGLDLGPHGLLVESFLDGHEHLIEALVWDDEVYLGSIVDRVTVEGDTFDDDVHHAPTALTAKQVADVHALVRSAVKAQGLHRSVMHAEVRFHRGKPFILEIAVRPGGGGLDYMARISAGYDPIRAVADVAAGVHPDVHHFQPTEVHTAAMCLICPSGTIESVTAPPEVTEAEQLYFLKITARPGDVIRRPPEGNSIIGGIGALGTSLDDAMRAALDLAGKIDVRLTGTH</sequence>
<dbReference type="PROSITE" id="PS50975">
    <property type="entry name" value="ATP_GRASP"/>
    <property type="match status" value="1"/>
</dbReference>